<dbReference type="EMBL" id="KY287802">
    <property type="protein sequence ID" value="ASD54138.1"/>
    <property type="molecule type" value="Genomic_DNA"/>
</dbReference>
<dbReference type="Gene3D" id="1.10.10.10">
    <property type="entry name" value="Winged helix-like DNA-binding domain superfamily/Winged helix DNA-binding domain"/>
    <property type="match status" value="1"/>
</dbReference>
<protein>
    <submittedName>
        <fullName evidence="2">DNA-binding HTH domain-containing proteins, LuxR family transcriptional regulator</fullName>
    </submittedName>
</protein>
<dbReference type="AlphaFoldDB" id="A0A1X4BKT5"/>
<dbReference type="InterPro" id="IPR016032">
    <property type="entry name" value="Sig_transdc_resp-reg_C-effctor"/>
</dbReference>
<dbReference type="Pfam" id="PF00196">
    <property type="entry name" value="GerE"/>
    <property type="match status" value="1"/>
</dbReference>
<dbReference type="GO" id="GO:0006355">
    <property type="term" value="P:regulation of DNA-templated transcription"/>
    <property type="evidence" value="ECO:0007669"/>
    <property type="project" value="InterPro"/>
</dbReference>
<sequence length="288" mass="32503">MNIQQLFSLVGKVISGIGSRQFDRFLHEMINAWLQVDAIHFIHGLSRYKDEVTRANAIGAFGGNLHQALTATSDSSRLKPVLLRPTELTEIRVYRSIKFEAPAYKEQEKPDHVPPHACLPQVHLAYQGAYPGNEKYVLSVYRSSFAKVFTSQERARLKDLSWLVMPVLIQHLATLKPNLISYMPSSVAKSLKNKDTMEEMRRRFLARLDALALSLSPRETEVCVGLLAGLTAPQLADRLDLKVTTVESYYKRAAVKMGITGRSALLRWLHSEHRVEHPIPAEMFQAAV</sequence>
<dbReference type="InterPro" id="IPR000792">
    <property type="entry name" value="Tscrpt_reg_LuxR_C"/>
</dbReference>
<dbReference type="InterPro" id="IPR036388">
    <property type="entry name" value="WH-like_DNA-bd_sf"/>
</dbReference>
<reference evidence="2" key="1">
    <citation type="submission" date="2016-12" db="EMBL/GenBank/DDBJ databases">
        <title>The evolution of Pseudomonas syringae pv. actinidiae in New Zealand.</title>
        <authorList>
            <person name="Poulter R."/>
            <person name="Taiaroa G."/>
            <person name="Lamont I."/>
            <person name="Stockwell P."/>
            <person name="Butler M."/>
        </authorList>
    </citation>
    <scope>NUCLEOTIDE SEQUENCE</scope>
    <source>
        <strain evidence="2">RT371</strain>
    </source>
</reference>
<dbReference type="SUPFAM" id="SSF46894">
    <property type="entry name" value="C-terminal effector domain of the bipartite response regulators"/>
    <property type="match status" value="1"/>
</dbReference>
<dbReference type="PRINTS" id="PR00038">
    <property type="entry name" value="HTHLUXR"/>
</dbReference>
<proteinExistence type="predicted"/>
<dbReference type="GO" id="GO:0003677">
    <property type="term" value="F:DNA binding"/>
    <property type="evidence" value="ECO:0007669"/>
    <property type="project" value="UniProtKB-KW"/>
</dbReference>
<feature type="domain" description="HTH luxR-type" evidence="1">
    <location>
        <begin position="212"/>
        <end position="269"/>
    </location>
</feature>
<evidence type="ECO:0000313" key="2">
    <source>
        <dbReference type="EMBL" id="ASD54138.1"/>
    </source>
</evidence>
<accession>A0A1X4BKT5</accession>
<dbReference type="RefSeq" id="WP_017279745.1">
    <property type="nucleotide sequence ID" value="NZ_CP017007.1"/>
</dbReference>
<keyword evidence="2" id="KW-0238">DNA-binding</keyword>
<evidence type="ECO:0000259" key="1">
    <source>
        <dbReference type="SMART" id="SM00421"/>
    </source>
</evidence>
<name>A0A1X4BKT5_PSESF</name>
<dbReference type="SMART" id="SM00421">
    <property type="entry name" value="HTH_LUXR"/>
    <property type="match status" value="1"/>
</dbReference>
<organism evidence="2">
    <name type="scientific">Pseudomonas syringae pv. actinidiae</name>
    <dbReference type="NCBI Taxonomy" id="103796"/>
    <lineage>
        <taxon>Bacteria</taxon>
        <taxon>Pseudomonadati</taxon>
        <taxon>Pseudomonadota</taxon>
        <taxon>Gammaproteobacteria</taxon>
        <taxon>Pseudomonadales</taxon>
        <taxon>Pseudomonadaceae</taxon>
        <taxon>Pseudomonas</taxon>
        <taxon>Pseudomonas syringae</taxon>
    </lineage>
</organism>